<comment type="caution">
    <text evidence="2">The sequence shown here is derived from an EMBL/GenBank/DDBJ whole genome shotgun (WGS) entry which is preliminary data.</text>
</comment>
<reference evidence="2" key="1">
    <citation type="journal article" date="2023" name="Science">
        <title>Genome structures resolve the early diversification of teleost fishes.</title>
        <authorList>
            <person name="Parey E."/>
            <person name="Louis A."/>
            <person name="Montfort J."/>
            <person name="Bouchez O."/>
            <person name="Roques C."/>
            <person name="Iampietro C."/>
            <person name="Lluch J."/>
            <person name="Castinel A."/>
            <person name="Donnadieu C."/>
            <person name="Desvignes T."/>
            <person name="Floi Bucao C."/>
            <person name="Jouanno E."/>
            <person name="Wen M."/>
            <person name="Mejri S."/>
            <person name="Dirks R."/>
            <person name="Jansen H."/>
            <person name="Henkel C."/>
            <person name="Chen W.J."/>
            <person name="Zahm M."/>
            <person name="Cabau C."/>
            <person name="Klopp C."/>
            <person name="Thompson A.W."/>
            <person name="Robinson-Rechavi M."/>
            <person name="Braasch I."/>
            <person name="Lecointre G."/>
            <person name="Bobe J."/>
            <person name="Postlethwait J.H."/>
            <person name="Berthelot C."/>
            <person name="Roest Crollius H."/>
            <person name="Guiguen Y."/>
        </authorList>
    </citation>
    <scope>NUCLEOTIDE SEQUENCE</scope>
    <source>
        <strain evidence="2">NC1722</strain>
    </source>
</reference>
<sequence length="69" mass="7972">MTDDRTDVWESPEDITPKVHGDARSALSGELKTLRERRARDVCDFPKKPGSRGERNRLWTWAQFSARGK</sequence>
<evidence type="ECO:0000313" key="2">
    <source>
        <dbReference type="EMBL" id="KAJ8379062.1"/>
    </source>
</evidence>
<organism evidence="2 3">
    <name type="scientific">Aldrovandia affinis</name>
    <dbReference type="NCBI Taxonomy" id="143900"/>
    <lineage>
        <taxon>Eukaryota</taxon>
        <taxon>Metazoa</taxon>
        <taxon>Chordata</taxon>
        <taxon>Craniata</taxon>
        <taxon>Vertebrata</taxon>
        <taxon>Euteleostomi</taxon>
        <taxon>Actinopterygii</taxon>
        <taxon>Neopterygii</taxon>
        <taxon>Teleostei</taxon>
        <taxon>Notacanthiformes</taxon>
        <taxon>Halosauridae</taxon>
        <taxon>Aldrovandia</taxon>
    </lineage>
</organism>
<proteinExistence type="predicted"/>
<evidence type="ECO:0000256" key="1">
    <source>
        <dbReference type="SAM" id="MobiDB-lite"/>
    </source>
</evidence>
<dbReference type="Proteomes" id="UP001221898">
    <property type="component" value="Unassembled WGS sequence"/>
</dbReference>
<protein>
    <submittedName>
        <fullName evidence="2">Uncharacterized protein</fullName>
    </submittedName>
</protein>
<feature type="region of interest" description="Disordered" evidence="1">
    <location>
        <begin position="1"/>
        <end position="26"/>
    </location>
</feature>
<gene>
    <name evidence="2" type="ORF">AAFF_G00231530</name>
</gene>
<dbReference type="EMBL" id="JAINUG010000302">
    <property type="protein sequence ID" value="KAJ8379062.1"/>
    <property type="molecule type" value="Genomic_DNA"/>
</dbReference>
<dbReference type="AlphaFoldDB" id="A0AAD7RF62"/>
<evidence type="ECO:0000313" key="3">
    <source>
        <dbReference type="Proteomes" id="UP001221898"/>
    </source>
</evidence>
<accession>A0AAD7RF62</accession>
<keyword evidence="3" id="KW-1185">Reference proteome</keyword>
<name>A0AAD7RF62_9TELE</name>